<evidence type="ECO:0000256" key="4">
    <source>
        <dbReference type="ARBA" id="ARBA00011962"/>
    </source>
</evidence>
<dbReference type="Proteomes" id="UP000776164">
    <property type="component" value="Unassembled WGS sequence"/>
</dbReference>
<proteinExistence type="inferred from homology"/>
<evidence type="ECO:0000256" key="2">
    <source>
        <dbReference type="ARBA" id="ARBA00006219"/>
    </source>
</evidence>
<sequence>MAETGTTQIGVVDEVALVDALALWMPTQRWFQGKGTEPDLRLVGSFEFTPGAAVASGTHLVTALVLDEGGPQGKLYQVPLTVRGERMPGESQPPLAVFDQTSPPAFVYDGAHDLDYATALLSLITTDGLSQTAGASATDGASAPGDASATDGASDRAARATASGRSQTPGHPLLVVSSKVLSGEQSNTSIIMTVTTPDGEPAPGVICKVFRVLHHGNNPDVVLQSALAKAGSDKVPASIGSVVGQWQDSRMPDGRTSGHLAFAQEFLPEVEDAWRVALESARLGESFTTEARALGSATAEVHETLAEVMPTLAPSPELIAGVLASMRRRHAGAVREVPALAAHSEAIDRLFEVAAASPWPRLQRIHGDYHLGQVLAVPDGGWVLVDFEGEPLRPMVERNQPDLALRDIAGMLRSFDYVAGSFAQSHPGDEKLRDDAAHWAHEAREAFLDGYSERSGIELRANRALLDAFEIDKALYEAIYEVRNRPSWVTIPVTAVARLANRRR</sequence>
<dbReference type="InterPro" id="IPR040999">
    <property type="entry name" value="Mak_N_cap"/>
</dbReference>
<reference evidence="18 19" key="1">
    <citation type="submission" date="2021-01" db="EMBL/GenBank/DDBJ databases">
        <title>Sequencing the genomes of 1000 actinobacteria strains.</title>
        <authorList>
            <person name="Klenk H.-P."/>
        </authorList>
    </citation>
    <scope>NUCLEOTIDE SEQUENCE [LARGE SCALE GENOMIC DNA]</scope>
    <source>
        <strain evidence="18 19">DSM 13057</strain>
    </source>
</reference>
<dbReference type="Gene3D" id="3.90.1200.10">
    <property type="match status" value="1"/>
</dbReference>
<keyword evidence="19" id="KW-1185">Reference proteome</keyword>
<keyword evidence="6" id="KW-0321">Glycogen metabolism</keyword>
<accession>A0ABS2L4H2</accession>
<comment type="catalytic activity">
    <reaction evidence="14">
        <text>D-maltose + ATP = alpha-maltose 1-phosphate + ADP + H(+)</text>
        <dbReference type="Rhea" id="RHEA:31915"/>
        <dbReference type="ChEBI" id="CHEBI:15378"/>
        <dbReference type="ChEBI" id="CHEBI:17306"/>
        <dbReference type="ChEBI" id="CHEBI:30616"/>
        <dbReference type="ChEBI" id="CHEBI:63576"/>
        <dbReference type="ChEBI" id="CHEBI:456216"/>
        <dbReference type="EC" id="2.7.1.175"/>
    </reaction>
</comment>
<dbReference type="InterPro" id="IPR002575">
    <property type="entry name" value="Aminoglycoside_PTrfase"/>
</dbReference>
<dbReference type="Pfam" id="PF18085">
    <property type="entry name" value="Mak_N_cap"/>
    <property type="match status" value="1"/>
</dbReference>
<keyword evidence="10" id="KW-0067">ATP-binding</keyword>
<evidence type="ECO:0000259" key="17">
    <source>
        <dbReference type="Pfam" id="PF18085"/>
    </source>
</evidence>
<keyword evidence="12" id="KW-0119">Carbohydrate metabolism</keyword>
<evidence type="ECO:0000256" key="9">
    <source>
        <dbReference type="ARBA" id="ARBA00022777"/>
    </source>
</evidence>
<name>A0ABS2L4H2_9MICO</name>
<gene>
    <name evidence="18" type="ORF">JOE66_001634</name>
</gene>
<evidence type="ECO:0000256" key="3">
    <source>
        <dbReference type="ARBA" id="ARBA00011245"/>
    </source>
</evidence>
<evidence type="ECO:0000313" key="19">
    <source>
        <dbReference type="Proteomes" id="UP000776164"/>
    </source>
</evidence>
<protein>
    <recommendedName>
        <fullName evidence="5">Maltokinase</fullName>
        <ecNumber evidence="4">2.7.1.175</ecNumber>
    </recommendedName>
    <alternativeName>
        <fullName evidence="13">Maltose-1-phosphate synthase</fullName>
    </alternativeName>
</protein>
<evidence type="ECO:0000256" key="14">
    <source>
        <dbReference type="ARBA" id="ARBA00049067"/>
    </source>
</evidence>
<dbReference type="InterPro" id="IPR011009">
    <property type="entry name" value="Kinase-like_dom_sf"/>
</dbReference>
<evidence type="ECO:0000259" key="16">
    <source>
        <dbReference type="Pfam" id="PF01636"/>
    </source>
</evidence>
<evidence type="ECO:0000256" key="1">
    <source>
        <dbReference type="ARBA" id="ARBA00004964"/>
    </source>
</evidence>
<feature type="region of interest" description="Disordered" evidence="15">
    <location>
        <begin position="133"/>
        <end position="172"/>
    </location>
</feature>
<dbReference type="SUPFAM" id="SSF56112">
    <property type="entry name" value="Protein kinase-like (PK-like)"/>
    <property type="match status" value="1"/>
</dbReference>
<evidence type="ECO:0000256" key="11">
    <source>
        <dbReference type="ARBA" id="ARBA00023056"/>
    </source>
</evidence>
<feature type="domain" description="Maltokinase N-terminal cap" evidence="17">
    <location>
        <begin position="24"/>
        <end position="113"/>
    </location>
</feature>
<comment type="pathway">
    <text evidence="1">Glycan biosynthesis; glycogen biosynthesis.</text>
</comment>
<evidence type="ECO:0000256" key="12">
    <source>
        <dbReference type="ARBA" id="ARBA00023277"/>
    </source>
</evidence>
<keyword evidence="11" id="KW-0320">Glycogen biosynthesis</keyword>
<organism evidence="18 19">
    <name type="scientific">Subtercola frigoramans</name>
    <dbReference type="NCBI Taxonomy" id="120298"/>
    <lineage>
        <taxon>Bacteria</taxon>
        <taxon>Bacillati</taxon>
        <taxon>Actinomycetota</taxon>
        <taxon>Actinomycetes</taxon>
        <taxon>Micrococcales</taxon>
        <taxon>Microbacteriaceae</taxon>
        <taxon>Subtercola</taxon>
    </lineage>
</organism>
<evidence type="ECO:0000256" key="15">
    <source>
        <dbReference type="SAM" id="MobiDB-lite"/>
    </source>
</evidence>
<evidence type="ECO:0000256" key="13">
    <source>
        <dbReference type="ARBA" id="ARBA00031251"/>
    </source>
</evidence>
<dbReference type="EC" id="2.7.1.175" evidence="4"/>
<comment type="subunit">
    <text evidence="3">Monomer.</text>
</comment>
<feature type="domain" description="Aminoglycoside phosphotransferase" evidence="16">
    <location>
        <begin position="284"/>
        <end position="388"/>
    </location>
</feature>
<evidence type="ECO:0000256" key="10">
    <source>
        <dbReference type="ARBA" id="ARBA00022840"/>
    </source>
</evidence>
<comment type="similarity">
    <text evidence="2">Belongs to the aminoglycoside phosphotransferase family.</text>
</comment>
<feature type="compositionally biased region" description="Low complexity" evidence="15">
    <location>
        <begin position="133"/>
        <end position="152"/>
    </location>
</feature>
<evidence type="ECO:0000256" key="5">
    <source>
        <dbReference type="ARBA" id="ARBA00013882"/>
    </source>
</evidence>
<dbReference type="EMBL" id="JAFBBU010000001">
    <property type="protein sequence ID" value="MBM7472000.1"/>
    <property type="molecule type" value="Genomic_DNA"/>
</dbReference>
<keyword evidence="7" id="KW-0808">Transferase</keyword>
<dbReference type="Pfam" id="PF01636">
    <property type="entry name" value="APH"/>
    <property type="match status" value="1"/>
</dbReference>
<evidence type="ECO:0000256" key="6">
    <source>
        <dbReference type="ARBA" id="ARBA00022600"/>
    </source>
</evidence>
<evidence type="ECO:0000313" key="18">
    <source>
        <dbReference type="EMBL" id="MBM7472000.1"/>
    </source>
</evidence>
<comment type="caution">
    <text evidence="18">The sequence shown here is derived from an EMBL/GenBank/DDBJ whole genome shotgun (WGS) entry which is preliminary data.</text>
</comment>
<dbReference type="RefSeq" id="WP_205108391.1">
    <property type="nucleotide sequence ID" value="NZ_BAAAHT010000013.1"/>
</dbReference>
<keyword evidence="9" id="KW-0418">Kinase</keyword>
<keyword evidence="8" id="KW-0547">Nucleotide-binding</keyword>
<evidence type="ECO:0000256" key="8">
    <source>
        <dbReference type="ARBA" id="ARBA00022741"/>
    </source>
</evidence>
<evidence type="ECO:0000256" key="7">
    <source>
        <dbReference type="ARBA" id="ARBA00022679"/>
    </source>
</evidence>